<evidence type="ECO:0000313" key="2">
    <source>
        <dbReference type="EMBL" id="RDB30401.1"/>
    </source>
</evidence>
<organism evidence="2 3">
    <name type="scientific">Hypsizygus marmoreus</name>
    <name type="common">White beech mushroom</name>
    <name type="synonym">Agaricus marmoreus</name>
    <dbReference type="NCBI Taxonomy" id="39966"/>
    <lineage>
        <taxon>Eukaryota</taxon>
        <taxon>Fungi</taxon>
        <taxon>Dikarya</taxon>
        <taxon>Basidiomycota</taxon>
        <taxon>Agaricomycotina</taxon>
        <taxon>Agaricomycetes</taxon>
        <taxon>Agaricomycetidae</taxon>
        <taxon>Agaricales</taxon>
        <taxon>Tricholomatineae</taxon>
        <taxon>Lyophyllaceae</taxon>
        <taxon>Hypsizygus</taxon>
    </lineage>
</organism>
<feature type="region of interest" description="Disordered" evidence="1">
    <location>
        <begin position="1"/>
        <end position="84"/>
    </location>
</feature>
<dbReference type="Proteomes" id="UP000076154">
    <property type="component" value="Unassembled WGS sequence"/>
</dbReference>
<dbReference type="EMBL" id="LUEZ02000005">
    <property type="protein sequence ID" value="RDB30401.1"/>
    <property type="molecule type" value="Genomic_DNA"/>
</dbReference>
<dbReference type="InParanoid" id="A0A369K713"/>
<reference evidence="2" key="1">
    <citation type="submission" date="2018-04" db="EMBL/GenBank/DDBJ databases">
        <title>Whole genome sequencing of Hypsizygus marmoreus.</title>
        <authorList>
            <person name="Choi I.-G."/>
            <person name="Min B."/>
            <person name="Kim J.-G."/>
            <person name="Kim S."/>
            <person name="Oh Y.-L."/>
            <person name="Kong W.-S."/>
            <person name="Park H."/>
            <person name="Jeong J."/>
            <person name="Song E.-S."/>
        </authorList>
    </citation>
    <scope>NUCLEOTIDE SEQUENCE [LARGE SCALE GENOMIC DNA]</scope>
    <source>
        <strain evidence="2">51987-8</strain>
    </source>
</reference>
<evidence type="ECO:0000256" key="1">
    <source>
        <dbReference type="SAM" id="MobiDB-lite"/>
    </source>
</evidence>
<sequence>MPPTFTNKRVVEDTGGKRLQHSIVSQRHKAPTIVYLEPKDPSSRPLPDIGPLKPGPTPKSRVCEWRTDSEIPPECGSGGPSDAA</sequence>
<dbReference type="AlphaFoldDB" id="A0A369K713"/>
<proteinExistence type="predicted"/>
<comment type="caution">
    <text evidence="2">The sequence shown here is derived from an EMBL/GenBank/DDBJ whole genome shotgun (WGS) entry which is preliminary data.</text>
</comment>
<gene>
    <name evidence="2" type="ORF">Hypma_007209</name>
</gene>
<keyword evidence="3" id="KW-1185">Reference proteome</keyword>
<protein>
    <submittedName>
        <fullName evidence="2">Uncharacterized protein</fullName>
    </submittedName>
</protein>
<accession>A0A369K713</accession>
<evidence type="ECO:0000313" key="3">
    <source>
        <dbReference type="Proteomes" id="UP000076154"/>
    </source>
</evidence>
<name>A0A369K713_HYPMA</name>